<feature type="active site" evidence="15">
    <location>
        <position position="401"/>
    </location>
</feature>
<dbReference type="OMA" id="THIWAKS"/>
<dbReference type="Pfam" id="PF01421">
    <property type="entry name" value="Reprolysin"/>
    <property type="match status" value="1"/>
</dbReference>
<evidence type="ECO:0000256" key="12">
    <source>
        <dbReference type="ARBA" id="ARBA00023145"/>
    </source>
</evidence>
<dbReference type="SMART" id="SM00608">
    <property type="entry name" value="ACR"/>
    <property type="match status" value="1"/>
</dbReference>
<proteinExistence type="predicted"/>
<feature type="chain" id="PRO_5037479711" evidence="16">
    <location>
        <begin position="21"/>
        <end position="1513"/>
    </location>
</feature>
<evidence type="ECO:0000259" key="17">
    <source>
        <dbReference type="PROSITE" id="PS01180"/>
    </source>
</evidence>
<evidence type="ECO:0000256" key="8">
    <source>
        <dbReference type="ARBA" id="ARBA00022737"/>
    </source>
</evidence>
<keyword evidence="10 15" id="KW-0862">Zinc</keyword>
<dbReference type="Pfam" id="PF00090">
    <property type="entry name" value="TSP_1"/>
    <property type="match status" value="8"/>
</dbReference>
<dbReference type="EnsemblMetazoa" id="XM_038207634.1">
    <property type="protein sequence ID" value="XP_038063562.1"/>
    <property type="gene ID" value="LOC119734256"/>
</dbReference>
<dbReference type="InterPro" id="IPR000884">
    <property type="entry name" value="TSP1_rpt"/>
</dbReference>
<keyword evidence="9" id="KW-0378">Hydrolase</keyword>
<keyword evidence="5" id="KW-0165">Cleavage on pair of basic residues</keyword>
<evidence type="ECO:0000256" key="10">
    <source>
        <dbReference type="ARBA" id="ARBA00022833"/>
    </source>
</evidence>
<dbReference type="GO" id="GO:0030198">
    <property type="term" value="P:extracellular matrix organization"/>
    <property type="evidence" value="ECO:0007669"/>
    <property type="project" value="TreeGrafter"/>
</dbReference>
<dbReference type="Proteomes" id="UP000887568">
    <property type="component" value="Unplaced"/>
</dbReference>
<accession>A0A914AIK7</accession>
<comment type="caution">
    <text evidence="15">Lacks conserved residue(s) required for the propagation of feature annotation.</text>
</comment>
<keyword evidence="3" id="KW-0272">Extracellular matrix</keyword>
<keyword evidence="11" id="KW-0482">Metalloprotease</keyword>
<dbReference type="InterPro" id="IPR036383">
    <property type="entry name" value="TSP1_rpt_sf"/>
</dbReference>
<name>A0A914AIK7_PATMI</name>
<dbReference type="CDD" id="cd00041">
    <property type="entry name" value="CUB"/>
    <property type="match status" value="1"/>
</dbReference>
<dbReference type="InterPro" id="IPR050439">
    <property type="entry name" value="ADAMTS_ADAMTS-like"/>
</dbReference>
<dbReference type="Pfam" id="PF01562">
    <property type="entry name" value="Pep_M12B_propep"/>
    <property type="match status" value="1"/>
</dbReference>
<dbReference type="InterPro" id="IPR035914">
    <property type="entry name" value="Sperma_CUB_dom_sf"/>
</dbReference>
<dbReference type="FunFam" id="2.20.100.10:FF:000002">
    <property type="entry name" value="Unc-5 netrin receptor C"/>
    <property type="match status" value="2"/>
</dbReference>
<keyword evidence="13" id="KW-1015">Disulfide bond</keyword>
<organism evidence="19 20">
    <name type="scientific">Patiria miniata</name>
    <name type="common">Bat star</name>
    <name type="synonym">Asterina miniata</name>
    <dbReference type="NCBI Taxonomy" id="46514"/>
    <lineage>
        <taxon>Eukaryota</taxon>
        <taxon>Metazoa</taxon>
        <taxon>Echinodermata</taxon>
        <taxon>Eleutherozoa</taxon>
        <taxon>Asterozoa</taxon>
        <taxon>Asteroidea</taxon>
        <taxon>Valvatacea</taxon>
        <taxon>Valvatida</taxon>
        <taxon>Asterinidae</taxon>
        <taxon>Patiria</taxon>
    </lineage>
</organism>
<sequence>MFFSGFVLFSVLFACANVHGRSLDSDLISPEDADYYLGASSTSKMQEFEVVSPWEVENSRKKREADNPFDISEFKFSAFGEEFHLQLTTNRQLTPKGLKVHYVDADGNVEERPLPSEHDTCYKFGRVLSHEGASRVAVSTCNNGLAGIIKLEGYELFIQKLTDDHTDSVRRKRRDLENPHIVYRRSADDDVIEDTENGDNETDVHFCGLERPYYHFMEDQADMELPGEDDEARRRKREACSDGSTIGTKTLELLLVIDSEMNSVHSSMGRSATDVALALMNTVASSYLHDSLGVPLIIKIVQMRVLQSTTTSYGTGTLTVTADGGTTLTSFCKYQKAINSVDENSLNHFDNAVLMSGYDLTLQGSSSLLGIAQFNGACSRDYACALVEESGFGSSVVITHELGHNLGMEHDGDGRFSDIASACTNGVNIMASARTYGPNSFIWSSCSAQQLQNFLCHPFVTCLDDSSPSGNPHPLDPNDMPGVRYTADEQCRVINSLTTQTCSRSTCGHLACLHPNGQCVGTGVASLDGTSCGTNRWCVEGNCVDVTTVNPPPGQPPVDGGWSAWTTGPCSVTCGQGVQSRTRQCNNPPPQNGGQQCSGSSTDTLTCFQEACPVSVNGGWSPWSPFGACSVTCGGGQRTRTRTCTNPTPQNGGLPCFGSGTSSQVCNTQACPVVINGGWSSYQFDGPCSATCGGGQQTLRRTCDNPRPQNGGANCVGSNVQIINCNTQECLSVVDGGWSSWQNQGSCSRTCGGGQQTQIRYCTNPVPQNGGAYCVGSSTQTINCNTQSCPSVVNGGWSSWQNQGSCSRTCGGGQQTQYRYCNNPVPQNGGAYCSGNSYQVADCNVQACGTDGGWSNWGEYSACSVSCGYGHRSRYRTCTNPAPQSGGASCSGPNYQSSQCGNGQFCPVSGGWSAWSAYSPCSVTCGNGQTTRTRTCTNPAPQNGGQTCTGSSTEYQQCSNSLACSVPVNGGWSSWSLFGACSVTCGGGQQTRSRTCTNPTPQNGGSTCSGSALDSQSCSTQSCPTTSGQTVRGTYNEGTYREYNEFLSIPVGATAITISNTNLVTFMAVKHGNNFVIGDAARTSLPPRTITTETYQGTPITHDYFSNGQTVETITIAGPTSIELTVLVYVLLNPDLFGTQAIPSISWSFQSAANEYRWVLTEGPCSVTCGSGTRTEVVHCALIVNQQQYLSDDESICSHLVRPTPSVQTCNEATCNPDASWYVGQLDCSGLCGQASGRRTVYCIATSASNPWQIVDDSRCPLELEPSDTADCQGLPPCVSSQTTCNTTVTTEGSINRMISPTGGELCAYTIVAPLGMLINVRINSVNIACSQGEELVFKDAYNTRLNFCEVAVSPGSTKQSRTNVAQIEHRTTQAGHGYNIEYSFVSSSQPSSCDEILMDSTGIIQSPSYPNNYGNNLLCKKYIVAPADMKIAISFNTLSLFGDCARWAPLFYDYLKIHDYDKNTYRWFCGHFDNPSQHNYESISNRVLLTFRSDNQNVAQGFQATYSFVPRN</sequence>
<dbReference type="GO" id="GO:0046872">
    <property type="term" value="F:metal ion binding"/>
    <property type="evidence" value="ECO:0007669"/>
    <property type="project" value="UniProtKB-KW"/>
</dbReference>
<keyword evidence="12" id="KW-0865">Zymogen</keyword>
<dbReference type="Pfam" id="PF00431">
    <property type="entry name" value="CUB"/>
    <property type="match status" value="1"/>
</dbReference>
<dbReference type="PROSITE" id="PS01180">
    <property type="entry name" value="CUB"/>
    <property type="match status" value="1"/>
</dbReference>
<reference evidence="19" key="1">
    <citation type="submission" date="2022-11" db="UniProtKB">
        <authorList>
            <consortium name="EnsemblMetazoa"/>
        </authorList>
    </citation>
    <scope>IDENTIFICATION</scope>
</reference>
<dbReference type="Gene3D" id="2.60.120.830">
    <property type="match status" value="1"/>
</dbReference>
<evidence type="ECO:0000256" key="14">
    <source>
        <dbReference type="ARBA" id="ARBA00023180"/>
    </source>
</evidence>
<feature type="signal peptide" evidence="16">
    <location>
        <begin position="1"/>
        <end position="20"/>
    </location>
</feature>
<evidence type="ECO:0000256" key="9">
    <source>
        <dbReference type="ARBA" id="ARBA00022801"/>
    </source>
</evidence>
<dbReference type="Gene3D" id="3.40.1620.60">
    <property type="match status" value="1"/>
</dbReference>
<evidence type="ECO:0000256" key="13">
    <source>
        <dbReference type="ARBA" id="ARBA00023157"/>
    </source>
</evidence>
<dbReference type="GO" id="GO:0031012">
    <property type="term" value="C:extracellular matrix"/>
    <property type="evidence" value="ECO:0007669"/>
    <property type="project" value="TreeGrafter"/>
</dbReference>
<evidence type="ECO:0000256" key="2">
    <source>
        <dbReference type="ARBA" id="ARBA00022525"/>
    </source>
</evidence>
<dbReference type="OrthoDB" id="446173at2759"/>
<keyword evidence="8" id="KW-0677">Repeat</keyword>
<dbReference type="Pfam" id="PF17771">
    <property type="entry name" value="ADAMTS_CR_2"/>
    <property type="match status" value="1"/>
</dbReference>
<dbReference type="InterPro" id="IPR024079">
    <property type="entry name" value="MetalloPept_cat_dom_sf"/>
</dbReference>
<dbReference type="GO" id="GO:0006508">
    <property type="term" value="P:proteolysis"/>
    <property type="evidence" value="ECO:0007669"/>
    <property type="project" value="UniProtKB-KW"/>
</dbReference>
<evidence type="ECO:0000256" key="11">
    <source>
        <dbReference type="ARBA" id="ARBA00023049"/>
    </source>
</evidence>
<protein>
    <submittedName>
        <fullName evidence="19">Uncharacterized protein</fullName>
    </submittedName>
</protein>
<evidence type="ECO:0000256" key="16">
    <source>
        <dbReference type="SAM" id="SignalP"/>
    </source>
</evidence>
<dbReference type="Gene3D" id="2.60.120.290">
    <property type="entry name" value="Spermadhesin, CUB domain"/>
    <property type="match status" value="1"/>
</dbReference>
<dbReference type="SUPFAM" id="SSF49854">
    <property type="entry name" value="Spermadhesin, CUB domain"/>
    <property type="match status" value="2"/>
</dbReference>
<dbReference type="PANTHER" id="PTHR13723">
    <property type="entry name" value="ADAMTS A DISINTEGRIN AND METALLOPROTEASE WITH THROMBOSPONDIN MOTIFS PROTEASE"/>
    <property type="match status" value="1"/>
</dbReference>
<evidence type="ECO:0000256" key="4">
    <source>
        <dbReference type="ARBA" id="ARBA00022670"/>
    </source>
</evidence>
<dbReference type="SUPFAM" id="SSF82895">
    <property type="entry name" value="TSP-1 type 1 repeat"/>
    <property type="match status" value="9"/>
</dbReference>
<evidence type="ECO:0000256" key="1">
    <source>
        <dbReference type="ARBA" id="ARBA00004498"/>
    </source>
</evidence>
<feature type="binding site" evidence="15">
    <location>
        <position position="410"/>
    </location>
    <ligand>
        <name>Zn(2+)</name>
        <dbReference type="ChEBI" id="CHEBI:29105"/>
        <note>catalytic</note>
    </ligand>
</feature>
<feature type="binding site" evidence="15">
    <location>
        <position position="400"/>
    </location>
    <ligand>
        <name>Zn(2+)</name>
        <dbReference type="ChEBI" id="CHEBI:29105"/>
        <note>catalytic</note>
    </ligand>
</feature>
<dbReference type="InterPro" id="IPR006586">
    <property type="entry name" value="ADAM_Cys-rich"/>
</dbReference>
<dbReference type="RefSeq" id="XP_038063562.1">
    <property type="nucleotide sequence ID" value="XM_038207634.1"/>
</dbReference>
<dbReference type="GO" id="GO:0004222">
    <property type="term" value="F:metalloendopeptidase activity"/>
    <property type="evidence" value="ECO:0007669"/>
    <property type="project" value="InterPro"/>
</dbReference>
<dbReference type="Gene3D" id="3.40.390.10">
    <property type="entry name" value="Collagenase (Catalytic Domain)"/>
    <property type="match status" value="1"/>
</dbReference>
<dbReference type="GeneID" id="119734256"/>
<evidence type="ECO:0000256" key="3">
    <source>
        <dbReference type="ARBA" id="ARBA00022530"/>
    </source>
</evidence>
<dbReference type="Pfam" id="PF05986">
    <property type="entry name" value="ADAMTS_spacer1"/>
    <property type="match status" value="1"/>
</dbReference>
<keyword evidence="20" id="KW-1185">Reference proteome</keyword>
<dbReference type="Gene3D" id="2.20.100.10">
    <property type="entry name" value="Thrombospondin type-1 (TSP1) repeat"/>
    <property type="match status" value="9"/>
</dbReference>
<dbReference type="PANTHER" id="PTHR13723:SF20">
    <property type="entry name" value="A DISINTEGRIN AND METALLOPROTEINASE WITH THROMBOSPONDIN MOTIFS 13"/>
    <property type="match status" value="1"/>
</dbReference>
<evidence type="ECO:0000313" key="19">
    <source>
        <dbReference type="EnsemblMetazoa" id="XP_038063562.1"/>
    </source>
</evidence>
<dbReference type="FunFam" id="2.20.100.10:FF:000001">
    <property type="entry name" value="semaphorin-5A isoform X1"/>
    <property type="match status" value="4"/>
</dbReference>
<dbReference type="InterPro" id="IPR041645">
    <property type="entry name" value="ADAMTS_CR_2"/>
</dbReference>
<evidence type="ECO:0000256" key="7">
    <source>
        <dbReference type="ARBA" id="ARBA00022729"/>
    </source>
</evidence>
<keyword evidence="7 16" id="KW-0732">Signal</keyword>
<dbReference type="PROSITE" id="PS50215">
    <property type="entry name" value="ADAM_MEPRO"/>
    <property type="match status" value="1"/>
</dbReference>
<feature type="binding site" evidence="15">
    <location>
        <position position="404"/>
    </location>
    <ligand>
        <name>Zn(2+)</name>
        <dbReference type="ChEBI" id="CHEBI:29105"/>
        <note>catalytic</note>
    </ligand>
</feature>
<comment type="subcellular location">
    <subcellularLocation>
        <location evidence="1">Secreted</location>
        <location evidence="1">Extracellular space</location>
        <location evidence="1">Extracellular matrix</location>
    </subcellularLocation>
</comment>
<dbReference type="SMART" id="SM00042">
    <property type="entry name" value="CUB"/>
    <property type="match status" value="2"/>
</dbReference>
<evidence type="ECO:0000256" key="6">
    <source>
        <dbReference type="ARBA" id="ARBA00022723"/>
    </source>
</evidence>
<evidence type="ECO:0000256" key="15">
    <source>
        <dbReference type="PROSITE-ProRule" id="PRU00276"/>
    </source>
</evidence>
<dbReference type="InterPro" id="IPR010294">
    <property type="entry name" value="ADAMTS_spacer1"/>
</dbReference>
<evidence type="ECO:0000256" key="5">
    <source>
        <dbReference type="ARBA" id="ARBA00022685"/>
    </source>
</evidence>
<evidence type="ECO:0000313" key="20">
    <source>
        <dbReference type="Proteomes" id="UP000887568"/>
    </source>
</evidence>
<dbReference type="SUPFAM" id="SSF55486">
    <property type="entry name" value="Metalloproteases ('zincins'), catalytic domain"/>
    <property type="match status" value="1"/>
</dbReference>
<evidence type="ECO:0000259" key="18">
    <source>
        <dbReference type="PROSITE" id="PS50215"/>
    </source>
</evidence>
<dbReference type="Pfam" id="PF19030">
    <property type="entry name" value="TSP1_ADAMTS"/>
    <property type="match status" value="1"/>
</dbReference>
<dbReference type="SMART" id="SM00209">
    <property type="entry name" value="TSP1"/>
    <property type="match status" value="9"/>
</dbReference>
<keyword evidence="6 15" id="KW-0479">Metal-binding</keyword>
<dbReference type="FunFam" id="2.20.100.10:FF:000007">
    <property type="entry name" value="Thrombospondin 1"/>
    <property type="match status" value="2"/>
</dbReference>
<dbReference type="PRINTS" id="PR01705">
    <property type="entry name" value="TSP1REPEAT"/>
</dbReference>
<dbReference type="InterPro" id="IPR002870">
    <property type="entry name" value="Peptidase_M12B_N"/>
</dbReference>
<dbReference type="InterPro" id="IPR000859">
    <property type="entry name" value="CUB_dom"/>
</dbReference>
<keyword evidence="4" id="KW-0645">Protease</keyword>
<feature type="domain" description="CUB" evidence="17">
    <location>
        <begin position="1394"/>
        <end position="1510"/>
    </location>
</feature>
<dbReference type="InterPro" id="IPR001590">
    <property type="entry name" value="Peptidase_M12B"/>
</dbReference>
<keyword evidence="14" id="KW-0325">Glycoprotein</keyword>
<keyword evidence="2" id="KW-0964">Secreted</keyword>
<dbReference type="PROSITE" id="PS50092">
    <property type="entry name" value="TSP1"/>
    <property type="match status" value="9"/>
</dbReference>
<feature type="domain" description="Peptidase M12B" evidence="18">
    <location>
        <begin position="249"/>
        <end position="467"/>
    </location>
</feature>